<dbReference type="AlphaFoldDB" id="A0A915ATB1"/>
<evidence type="ECO:0000313" key="1">
    <source>
        <dbReference type="Proteomes" id="UP000887569"/>
    </source>
</evidence>
<reference evidence="2" key="1">
    <citation type="submission" date="2022-11" db="UniProtKB">
        <authorList>
            <consortium name="WormBaseParasite"/>
        </authorList>
    </citation>
    <scope>IDENTIFICATION</scope>
</reference>
<evidence type="ECO:0000313" key="2">
    <source>
        <dbReference type="WBParaSite" id="PgR012_g192_t01"/>
    </source>
</evidence>
<name>A0A915ATB1_PARUN</name>
<keyword evidence="1" id="KW-1185">Reference proteome</keyword>
<sequence>IVSGWACHLLRLGLARTSQMSFHLLSDTSKSCSAVDACAVLQYYF</sequence>
<organism evidence="1 2">
    <name type="scientific">Parascaris univalens</name>
    <name type="common">Nematode worm</name>
    <dbReference type="NCBI Taxonomy" id="6257"/>
    <lineage>
        <taxon>Eukaryota</taxon>
        <taxon>Metazoa</taxon>
        <taxon>Ecdysozoa</taxon>
        <taxon>Nematoda</taxon>
        <taxon>Chromadorea</taxon>
        <taxon>Rhabditida</taxon>
        <taxon>Spirurina</taxon>
        <taxon>Ascaridomorpha</taxon>
        <taxon>Ascaridoidea</taxon>
        <taxon>Ascarididae</taxon>
        <taxon>Parascaris</taxon>
    </lineage>
</organism>
<proteinExistence type="predicted"/>
<dbReference type="Proteomes" id="UP000887569">
    <property type="component" value="Unplaced"/>
</dbReference>
<protein>
    <submittedName>
        <fullName evidence="2">Tubulin polyglutamylase TTLL4</fullName>
    </submittedName>
</protein>
<accession>A0A915ATB1</accession>
<dbReference type="WBParaSite" id="PgR012_g192_t01">
    <property type="protein sequence ID" value="PgR012_g192_t01"/>
    <property type="gene ID" value="PgR012_g192"/>
</dbReference>